<dbReference type="GO" id="GO:0006094">
    <property type="term" value="P:gluconeogenesis"/>
    <property type="evidence" value="ECO:0007669"/>
    <property type="project" value="UniProtKB-KW"/>
</dbReference>
<dbReference type="Proteomes" id="UP000190341">
    <property type="component" value="Unassembled WGS sequence"/>
</dbReference>
<feature type="domain" description="Serine dehydratase-like alpha subunit" evidence="12">
    <location>
        <begin position="189"/>
        <end position="454"/>
    </location>
</feature>
<evidence type="ECO:0000256" key="2">
    <source>
        <dbReference type="ARBA" id="ARBA00004742"/>
    </source>
</evidence>
<dbReference type="GO" id="GO:0051539">
    <property type="term" value="F:4 iron, 4 sulfur cluster binding"/>
    <property type="evidence" value="ECO:0007669"/>
    <property type="project" value="UniProtKB-UniRule"/>
</dbReference>
<evidence type="ECO:0000256" key="10">
    <source>
        <dbReference type="ARBA" id="ARBA00049406"/>
    </source>
</evidence>
<keyword evidence="7 11" id="KW-0408">Iron</keyword>
<dbReference type="InterPro" id="IPR004644">
    <property type="entry name" value="Fe-S_L-Ser_mono"/>
</dbReference>
<dbReference type="InterPro" id="IPR051318">
    <property type="entry name" value="Fe-S_L-Ser"/>
</dbReference>
<evidence type="ECO:0000256" key="3">
    <source>
        <dbReference type="ARBA" id="ARBA00008636"/>
    </source>
</evidence>
<keyword evidence="6 11" id="KW-0479">Metal-binding</keyword>
<comment type="cofactor">
    <cofactor evidence="1 11">
        <name>[4Fe-4S] cluster</name>
        <dbReference type="ChEBI" id="CHEBI:49883"/>
    </cofactor>
</comment>
<evidence type="ECO:0000256" key="7">
    <source>
        <dbReference type="ARBA" id="ARBA00023004"/>
    </source>
</evidence>
<feature type="domain" description="Serine dehydratase beta chain" evidence="13">
    <location>
        <begin position="4"/>
        <end position="158"/>
    </location>
</feature>
<dbReference type="NCBIfam" id="TIGR00720">
    <property type="entry name" value="sda_mono"/>
    <property type="match status" value="1"/>
</dbReference>
<comment type="similarity">
    <text evidence="3 11">Belongs to the iron-sulfur dependent L-serine dehydratase family.</text>
</comment>
<evidence type="ECO:0000256" key="5">
    <source>
        <dbReference type="ARBA" id="ARBA00022485"/>
    </source>
</evidence>
<comment type="pathway">
    <text evidence="2">Carbohydrate biosynthesis; gluconeogenesis.</text>
</comment>
<evidence type="ECO:0000259" key="12">
    <source>
        <dbReference type="Pfam" id="PF03313"/>
    </source>
</evidence>
<dbReference type="Pfam" id="PF03315">
    <property type="entry name" value="SDH_beta"/>
    <property type="match status" value="1"/>
</dbReference>
<dbReference type="InterPro" id="IPR005130">
    <property type="entry name" value="Ser_deHydtase-like_asu"/>
</dbReference>
<dbReference type="OrthoDB" id="9805537at2"/>
<organism evidence="14 15">
    <name type="scientific">Pseudoxanthomonas indica</name>
    <dbReference type="NCBI Taxonomy" id="428993"/>
    <lineage>
        <taxon>Bacteria</taxon>
        <taxon>Pseudomonadati</taxon>
        <taxon>Pseudomonadota</taxon>
        <taxon>Gammaproteobacteria</taxon>
        <taxon>Lysobacterales</taxon>
        <taxon>Lysobacteraceae</taxon>
        <taxon>Pseudoxanthomonas</taxon>
    </lineage>
</organism>
<evidence type="ECO:0000256" key="1">
    <source>
        <dbReference type="ARBA" id="ARBA00001966"/>
    </source>
</evidence>
<dbReference type="InterPro" id="IPR005131">
    <property type="entry name" value="Ser_deHydtase_bsu"/>
</dbReference>
<dbReference type="STRING" id="428993.SAMN06296058_2625"/>
<evidence type="ECO:0000256" key="9">
    <source>
        <dbReference type="ARBA" id="ARBA00023239"/>
    </source>
</evidence>
<dbReference type="GO" id="GO:0046872">
    <property type="term" value="F:metal ion binding"/>
    <property type="evidence" value="ECO:0007669"/>
    <property type="project" value="UniProtKB-KW"/>
</dbReference>
<keyword evidence="15" id="KW-1185">Reference proteome</keyword>
<evidence type="ECO:0000256" key="8">
    <source>
        <dbReference type="ARBA" id="ARBA00023014"/>
    </source>
</evidence>
<dbReference type="RefSeq" id="WP_079724960.1">
    <property type="nucleotide sequence ID" value="NZ_BMCL01000001.1"/>
</dbReference>
<keyword evidence="5 11" id="KW-0004">4Fe-4S</keyword>
<sequence>MAVSTFDLFKIGIGPSSSHTVGPMRAAARFVARWLQEPGRLHEVARIRAEVFGSLALTGRGHGTDKAVLMGLEGHYPNEIDPDIIPPALARIRGEKRVLLGGTHAVAFEEKRDLLMNKRQKLPYHTNGMRFTAYDANDEVIATRDYYSVGGGFVVNQDDAAVDRIVADETPLPYPFKSGDELLAQCQRSGLSIAQMMFENETCWRSPDEIREGLRAIWNAMQACVSRGIREEGTLPGGLHVSRRAPALNRELSLRPEAAMRDPLTVLDWVNLYALAVNEENAAGGRVVTAPTNGAAGIIPSVMHYFDRFCPGANEQRIFDFLLTAAAIGILYKENASISGAEVGCQGEVGVACSMAAGGLVAALGGSPSQIENAAEIGMEHNLGLTCDPIGGLVQIPCIERNAMGAVKAINASRMAMRGDGKHKVSLDKVIKTMRDTGRDMQDKYKETSRGGLAVNVIEC</sequence>
<evidence type="ECO:0000259" key="13">
    <source>
        <dbReference type="Pfam" id="PF03315"/>
    </source>
</evidence>
<evidence type="ECO:0000256" key="11">
    <source>
        <dbReference type="RuleBase" id="RU366059"/>
    </source>
</evidence>
<dbReference type="GO" id="GO:0003941">
    <property type="term" value="F:L-serine ammonia-lyase activity"/>
    <property type="evidence" value="ECO:0007669"/>
    <property type="project" value="UniProtKB-UniRule"/>
</dbReference>
<proteinExistence type="inferred from homology"/>
<dbReference type="InterPro" id="IPR029009">
    <property type="entry name" value="ASB_dom_sf"/>
</dbReference>
<dbReference type="EC" id="4.3.1.17" evidence="11"/>
<protein>
    <recommendedName>
        <fullName evidence="11">L-serine dehydratase</fullName>
        <ecNumber evidence="11">4.3.1.17</ecNumber>
    </recommendedName>
</protein>
<dbReference type="FunFam" id="3.30.1330.90:FF:000001">
    <property type="entry name" value="L-serine ammonia-lyase 1"/>
    <property type="match status" value="1"/>
</dbReference>
<dbReference type="SUPFAM" id="SSF143548">
    <property type="entry name" value="Serine metabolism enzymes domain"/>
    <property type="match status" value="1"/>
</dbReference>
<evidence type="ECO:0000256" key="4">
    <source>
        <dbReference type="ARBA" id="ARBA00022432"/>
    </source>
</evidence>
<evidence type="ECO:0000313" key="14">
    <source>
        <dbReference type="EMBL" id="SKC76139.1"/>
    </source>
</evidence>
<dbReference type="PANTHER" id="PTHR30182">
    <property type="entry name" value="L-SERINE DEHYDRATASE"/>
    <property type="match status" value="1"/>
</dbReference>
<dbReference type="Pfam" id="PF03313">
    <property type="entry name" value="SDH_alpha"/>
    <property type="match status" value="1"/>
</dbReference>
<reference evidence="14 15" key="1">
    <citation type="submission" date="2017-02" db="EMBL/GenBank/DDBJ databases">
        <authorList>
            <person name="Peterson S.W."/>
        </authorList>
    </citation>
    <scope>NUCLEOTIDE SEQUENCE [LARGE SCALE GENOMIC DNA]</scope>
    <source>
        <strain evidence="14 15">P15</strain>
    </source>
</reference>
<gene>
    <name evidence="14" type="ORF">SAMN06296058_2625</name>
</gene>
<dbReference type="EMBL" id="FUZV01000002">
    <property type="protein sequence ID" value="SKC76139.1"/>
    <property type="molecule type" value="Genomic_DNA"/>
</dbReference>
<comment type="catalytic activity">
    <reaction evidence="10 11">
        <text>L-serine = pyruvate + NH4(+)</text>
        <dbReference type="Rhea" id="RHEA:19169"/>
        <dbReference type="ChEBI" id="CHEBI:15361"/>
        <dbReference type="ChEBI" id="CHEBI:28938"/>
        <dbReference type="ChEBI" id="CHEBI:33384"/>
        <dbReference type="EC" id="4.3.1.17"/>
    </reaction>
</comment>
<dbReference type="AlphaFoldDB" id="A0A1T5LKH5"/>
<dbReference type="Gene3D" id="3.30.1330.90">
    <property type="entry name" value="D-3-phosphoglycerate dehydrogenase, domain 3"/>
    <property type="match status" value="1"/>
</dbReference>
<keyword evidence="4 11" id="KW-0312">Gluconeogenesis</keyword>
<name>A0A1T5LKH5_9GAMM</name>
<accession>A0A1T5LKH5</accession>
<dbReference type="GO" id="GO:0009063">
    <property type="term" value="P:amino acid catabolic process"/>
    <property type="evidence" value="ECO:0007669"/>
    <property type="project" value="UniProtKB-ARBA"/>
</dbReference>
<evidence type="ECO:0000313" key="15">
    <source>
        <dbReference type="Proteomes" id="UP000190341"/>
    </source>
</evidence>
<evidence type="ECO:0000256" key="6">
    <source>
        <dbReference type="ARBA" id="ARBA00022723"/>
    </source>
</evidence>
<keyword evidence="8 11" id="KW-0411">Iron-sulfur</keyword>
<keyword evidence="9 11" id="KW-0456">Lyase</keyword>
<dbReference type="PANTHER" id="PTHR30182:SF1">
    <property type="entry name" value="L-SERINE DEHYDRATASE 1"/>
    <property type="match status" value="1"/>
</dbReference>